<feature type="binding site" evidence="6">
    <location>
        <position position="92"/>
    </location>
    <ligand>
        <name>S-adenosyl-L-methionine</name>
        <dbReference type="ChEBI" id="CHEBI:59789"/>
    </ligand>
</feature>
<protein>
    <recommendedName>
        <fullName evidence="5">Chemotaxis protein methyltransferase</fullName>
        <ecNumber evidence="5">2.1.1.80</ecNumber>
    </recommendedName>
</protein>
<dbReference type="EMBL" id="AP023326">
    <property type="protein sequence ID" value="BCI66469.1"/>
    <property type="molecule type" value="Genomic_DNA"/>
</dbReference>
<dbReference type="PANTHER" id="PTHR24422:SF10">
    <property type="entry name" value="CHEMOTAXIS PROTEIN METHYLTRANSFERASE 2"/>
    <property type="match status" value="1"/>
</dbReference>
<evidence type="ECO:0000256" key="1">
    <source>
        <dbReference type="ARBA" id="ARBA00001541"/>
    </source>
</evidence>
<sequence>MITLAEQNLSGGDIPYDESDFNNIRNILKEKSGISLSASKKPLVYSRLSRRVRLCSLPDFRSYVSFVNSPAGSEEQLCMIDALTTNVTNFFREKHHFEHFSQIVMPEIIRRAERGEKVRIWSSACSSGQEPFSIAMTILDSFPKANNYNIKILATDISFEMIDFCRRGVYSLKETESIPDNFLKKWSRKTGNEIHFSDDLKELVSFKNLNLLKPWPMQCQFISIFCRNVAIYFDRDTQNMLWRRLSDALLPGGYLYIGHSEKIAPEIVPDITPCGCPTTYRKDI</sequence>
<evidence type="ECO:0000259" key="7">
    <source>
        <dbReference type="PROSITE" id="PS50123"/>
    </source>
</evidence>
<dbReference type="InterPro" id="IPR022642">
    <property type="entry name" value="CheR_C"/>
</dbReference>
<evidence type="ECO:0000313" key="8">
    <source>
        <dbReference type="EMBL" id="BCI66469.1"/>
    </source>
</evidence>
<proteinExistence type="predicted"/>
<dbReference type="Proteomes" id="UP000515220">
    <property type="component" value="Chromosome"/>
</dbReference>
<dbReference type="Pfam" id="PF03705">
    <property type="entry name" value="CheR_N"/>
    <property type="match status" value="1"/>
</dbReference>
<keyword evidence="4 5" id="KW-0949">S-adenosyl-L-methionine</keyword>
<dbReference type="GO" id="GO:0032259">
    <property type="term" value="P:methylation"/>
    <property type="evidence" value="ECO:0007669"/>
    <property type="project" value="UniProtKB-KW"/>
</dbReference>
<feature type="binding site" evidence="6">
    <location>
        <begin position="227"/>
        <end position="228"/>
    </location>
    <ligand>
        <name>S-adenosyl-L-methionine</name>
        <dbReference type="ChEBI" id="CHEBI:59789"/>
    </ligand>
</feature>
<dbReference type="AlphaFoldDB" id="A0A6S6PGT1"/>
<evidence type="ECO:0000313" key="9">
    <source>
        <dbReference type="Proteomes" id="UP000515220"/>
    </source>
</evidence>
<name>A0A6S6PGT1_ACEAC</name>
<feature type="binding site" evidence="6">
    <location>
        <begin position="210"/>
        <end position="211"/>
    </location>
    <ligand>
        <name>S-adenosyl-L-methionine</name>
        <dbReference type="ChEBI" id="CHEBI:59789"/>
    </ligand>
</feature>
<dbReference type="SUPFAM" id="SSF47757">
    <property type="entry name" value="Chemotaxis receptor methyltransferase CheR, N-terminal domain"/>
    <property type="match status" value="1"/>
</dbReference>
<dbReference type="GO" id="GO:0008983">
    <property type="term" value="F:protein-glutamate O-methyltransferase activity"/>
    <property type="evidence" value="ECO:0007669"/>
    <property type="project" value="UniProtKB-EC"/>
</dbReference>
<dbReference type="SUPFAM" id="SSF53335">
    <property type="entry name" value="S-adenosyl-L-methionine-dependent methyltransferases"/>
    <property type="match status" value="1"/>
</dbReference>
<evidence type="ECO:0000256" key="4">
    <source>
        <dbReference type="ARBA" id="ARBA00022691"/>
    </source>
</evidence>
<reference evidence="8 9" key="1">
    <citation type="submission" date="2020-07" db="EMBL/GenBank/DDBJ databases">
        <title>Complete Genome Sequence of an acetic acid bacterium, Acetobacter aceti JCM20276.</title>
        <authorList>
            <person name="Hirose Y."/>
            <person name="Mihara H."/>
        </authorList>
    </citation>
    <scope>NUCLEOTIDE SEQUENCE [LARGE SCALE GENOMIC DNA]</scope>
    <source>
        <strain evidence="8 9">JCM20276</strain>
    </source>
</reference>
<dbReference type="Gene3D" id="1.10.155.10">
    <property type="entry name" value="Chemotaxis receptor methyltransferase CheR, N-terminal domain"/>
    <property type="match status" value="1"/>
</dbReference>
<dbReference type="SMART" id="SM00138">
    <property type="entry name" value="MeTrc"/>
    <property type="match status" value="1"/>
</dbReference>
<dbReference type="RefSeq" id="WP_099347674.1">
    <property type="nucleotide sequence ID" value="NZ_AP023326.1"/>
</dbReference>
<feature type="binding site" evidence="6">
    <location>
        <position position="156"/>
    </location>
    <ligand>
        <name>S-adenosyl-L-methionine</name>
        <dbReference type="ChEBI" id="CHEBI:59789"/>
    </ligand>
</feature>
<dbReference type="InterPro" id="IPR026024">
    <property type="entry name" value="Chemotaxis_MeTrfase_CheR"/>
</dbReference>
<dbReference type="PIRSF" id="PIRSF000410">
    <property type="entry name" value="CheR"/>
    <property type="match status" value="1"/>
</dbReference>
<accession>A0A6S6PGT1</accession>
<dbReference type="EC" id="2.1.1.80" evidence="5"/>
<dbReference type="PANTHER" id="PTHR24422">
    <property type="entry name" value="CHEMOTAXIS PROTEIN METHYLTRANSFERASE"/>
    <property type="match status" value="1"/>
</dbReference>
<evidence type="ECO:0000256" key="3">
    <source>
        <dbReference type="ARBA" id="ARBA00022679"/>
    </source>
</evidence>
<keyword evidence="2 5" id="KW-0489">Methyltransferase</keyword>
<evidence type="ECO:0000256" key="5">
    <source>
        <dbReference type="PIRNR" id="PIRNR000410"/>
    </source>
</evidence>
<dbReference type="InterPro" id="IPR036804">
    <property type="entry name" value="CheR_N_sf"/>
</dbReference>
<keyword evidence="3 5" id="KW-0808">Transferase</keyword>
<feature type="binding site" evidence="6">
    <location>
        <position position="86"/>
    </location>
    <ligand>
        <name>S-adenosyl-L-methionine</name>
        <dbReference type="ChEBI" id="CHEBI:59789"/>
    </ligand>
</feature>
<dbReference type="Pfam" id="PF01739">
    <property type="entry name" value="CheR"/>
    <property type="match status" value="1"/>
</dbReference>
<dbReference type="PROSITE" id="PS50123">
    <property type="entry name" value="CHER"/>
    <property type="match status" value="1"/>
</dbReference>
<dbReference type="PRINTS" id="PR00996">
    <property type="entry name" value="CHERMTFRASE"/>
</dbReference>
<dbReference type="InterPro" id="IPR022641">
    <property type="entry name" value="CheR_N"/>
</dbReference>
<dbReference type="InterPro" id="IPR000780">
    <property type="entry name" value="CheR_MeTrfase"/>
</dbReference>
<organism evidence="8 9">
    <name type="scientific">Acetobacter aceti</name>
    <dbReference type="NCBI Taxonomy" id="435"/>
    <lineage>
        <taxon>Bacteria</taxon>
        <taxon>Pseudomonadati</taxon>
        <taxon>Pseudomonadota</taxon>
        <taxon>Alphaproteobacteria</taxon>
        <taxon>Acetobacterales</taxon>
        <taxon>Acetobacteraceae</taxon>
        <taxon>Acetobacter</taxon>
        <taxon>Acetobacter subgen. Acetobacter</taxon>
    </lineage>
</organism>
<dbReference type="InterPro" id="IPR050903">
    <property type="entry name" value="Bact_Chemotaxis_MeTrfase"/>
</dbReference>
<feature type="binding site" evidence="6">
    <location>
        <position position="130"/>
    </location>
    <ligand>
        <name>S-adenosyl-L-methionine</name>
        <dbReference type="ChEBI" id="CHEBI:59789"/>
    </ligand>
</feature>
<dbReference type="Gene3D" id="3.40.50.150">
    <property type="entry name" value="Vaccinia Virus protein VP39"/>
    <property type="match status" value="1"/>
</dbReference>
<comment type="catalytic activity">
    <reaction evidence="1 5">
        <text>L-glutamyl-[protein] + S-adenosyl-L-methionine = [protein]-L-glutamate 5-O-methyl ester + S-adenosyl-L-homocysteine</text>
        <dbReference type="Rhea" id="RHEA:24452"/>
        <dbReference type="Rhea" id="RHEA-COMP:10208"/>
        <dbReference type="Rhea" id="RHEA-COMP:10311"/>
        <dbReference type="ChEBI" id="CHEBI:29973"/>
        <dbReference type="ChEBI" id="CHEBI:57856"/>
        <dbReference type="ChEBI" id="CHEBI:59789"/>
        <dbReference type="ChEBI" id="CHEBI:82795"/>
        <dbReference type="EC" id="2.1.1.80"/>
    </reaction>
</comment>
<feature type="domain" description="CheR-type methyltransferase" evidence="7">
    <location>
        <begin position="9"/>
        <end position="263"/>
    </location>
</feature>
<evidence type="ECO:0000256" key="2">
    <source>
        <dbReference type="ARBA" id="ARBA00022603"/>
    </source>
</evidence>
<feature type="binding site" evidence="6">
    <location>
        <position position="88"/>
    </location>
    <ligand>
        <name>S-adenosyl-L-methionine</name>
        <dbReference type="ChEBI" id="CHEBI:59789"/>
    </ligand>
</feature>
<evidence type="ECO:0000256" key="6">
    <source>
        <dbReference type="PIRSR" id="PIRSR000410-1"/>
    </source>
</evidence>
<dbReference type="InterPro" id="IPR029063">
    <property type="entry name" value="SAM-dependent_MTases_sf"/>
</dbReference>
<comment type="function">
    <text evidence="5">Methylation of the membrane-bound methyl-accepting chemotaxis proteins (MCP) to form gamma-glutamyl methyl ester residues in MCP.</text>
</comment>
<gene>
    <name evidence="8" type="primary">cheR1</name>
    <name evidence="8" type="ORF">AAJCM20276_10930</name>
</gene>